<evidence type="ECO:0000256" key="8">
    <source>
        <dbReference type="ARBA" id="ARBA00022694"/>
    </source>
</evidence>
<dbReference type="GO" id="GO:0005737">
    <property type="term" value="C:cytoplasm"/>
    <property type="evidence" value="ECO:0007669"/>
    <property type="project" value="UniProtKB-SubCell"/>
</dbReference>
<keyword evidence="5 15" id="KW-0963">Cytoplasm</keyword>
<dbReference type="GO" id="GO:0042802">
    <property type="term" value="F:identical protein binding"/>
    <property type="evidence" value="ECO:0007669"/>
    <property type="project" value="UniProtKB-ARBA"/>
</dbReference>
<evidence type="ECO:0000256" key="9">
    <source>
        <dbReference type="ARBA" id="ARBA00022722"/>
    </source>
</evidence>
<dbReference type="PANTHER" id="PTHR11207:SF0">
    <property type="entry name" value="RIBONUCLEASE 3"/>
    <property type="match status" value="1"/>
</dbReference>
<evidence type="ECO:0000256" key="15">
    <source>
        <dbReference type="HAMAP-Rule" id="MF_00104"/>
    </source>
</evidence>
<dbReference type="GO" id="GO:0019843">
    <property type="term" value="F:rRNA binding"/>
    <property type="evidence" value="ECO:0007669"/>
    <property type="project" value="UniProtKB-KW"/>
</dbReference>
<comment type="similarity">
    <text evidence="3">Belongs to the ribonuclease III family.</text>
</comment>
<accession>A0A3C1KPL7</accession>
<dbReference type="GO" id="GO:0010468">
    <property type="term" value="P:regulation of gene expression"/>
    <property type="evidence" value="ECO:0007669"/>
    <property type="project" value="TreeGrafter"/>
</dbReference>
<sequence>MDKLAHLQRLLGYTFKDPALLQLALTHRSASGTNNERLEFLGDSILNHVIAEALFQRLPKAREGDLSRLRASLVKGDTLAEIGRELQLGEYLRLGQGERKSGGHQRGSIIADVLEAVTGAILLDAGVDACRECLLRWFDSRLQGLQPGTVRKDHKTRLQEFLQGRGMALPAYELVAVKGEDHNQQFHIQCVLPAPAGAFPGSGSSRRKAEQAAAQAALEALSNV</sequence>
<keyword evidence="7 15" id="KW-0507">mRNA processing</keyword>
<dbReference type="SUPFAM" id="SSF54768">
    <property type="entry name" value="dsRNA-binding domain-like"/>
    <property type="match status" value="1"/>
</dbReference>
<dbReference type="GO" id="GO:0046872">
    <property type="term" value="F:metal ion binding"/>
    <property type="evidence" value="ECO:0007669"/>
    <property type="project" value="UniProtKB-KW"/>
</dbReference>
<keyword evidence="13 15" id="KW-0460">Magnesium</keyword>
<evidence type="ECO:0000256" key="2">
    <source>
        <dbReference type="ARBA" id="ARBA00004496"/>
    </source>
</evidence>
<comment type="subunit">
    <text evidence="4 15">Homodimer.</text>
</comment>
<dbReference type="Gene3D" id="1.10.1520.10">
    <property type="entry name" value="Ribonuclease III domain"/>
    <property type="match status" value="1"/>
</dbReference>
<comment type="function">
    <text evidence="15">Digests double-stranded RNA. Involved in the processing of primary rRNA transcript to yield the immediate precursors to the large and small rRNAs (23S and 16S). Processes some mRNAs, and tRNAs when they are encoded in the rRNA operon. Processes pre-crRNA and tracrRNA of type II CRISPR loci if present in the organism.</text>
</comment>
<gene>
    <name evidence="15" type="primary">rnc</name>
    <name evidence="18" type="ORF">DCP75_11970</name>
</gene>
<dbReference type="AlphaFoldDB" id="A0A3C1KPL7"/>
<dbReference type="PROSITE" id="PS00517">
    <property type="entry name" value="RNASE_3_1"/>
    <property type="match status" value="1"/>
</dbReference>
<dbReference type="GO" id="GO:0006397">
    <property type="term" value="P:mRNA processing"/>
    <property type="evidence" value="ECO:0007669"/>
    <property type="project" value="UniProtKB-UniRule"/>
</dbReference>
<feature type="binding site" evidence="15">
    <location>
        <position position="112"/>
    </location>
    <ligand>
        <name>Mg(2+)</name>
        <dbReference type="ChEBI" id="CHEBI:18420"/>
    </ligand>
</feature>
<dbReference type="GO" id="GO:0006364">
    <property type="term" value="P:rRNA processing"/>
    <property type="evidence" value="ECO:0007669"/>
    <property type="project" value="UniProtKB-UniRule"/>
</dbReference>
<dbReference type="FunFam" id="1.10.1520.10:FF:000001">
    <property type="entry name" value="Ribonuclease 3"/>
    <property type="match status" value="1"/>
</dbReference>
<evidence type="ECO:0000256" key="3">
    <source>
        <dbReference type="ARBA" id="ARBA00010183"/>
    </source>
</evidence>
<keyword evidence="12 15" id="KW-0378">Hydrolase</keyword>
<protein>
    <recommendedName>
        <fullName evidence="15">Ribonuclease 3</fullName>
        <ecNumber evidence="15">3.1.26.3</ecNumber>
    </recommendedName>
    <alternativeName>
        <fullName evidence="15">Ribonuclease III</fullName>
        <shortName evidence="15">RNase III</shortName>
    </alternativeName>
</protein>
<comment type="caution">
    <text evidence="18">The sequence shown here is derived from an EMBL/GenBank/DDBJ whole genome shotgun (WGS) entry which is preliminary data.</text>
</comment>
<reference evidence="18 19" key="1">
    <citation type="journal article" date="2018" name="Nat. Biotechnol.">
        <title>A standardized bacterial taxonomy based on genome phylogeny substantially revises the tree of life.</title>
        <authorList>
            <person name="Parks D.H."/>
            <person name="Chuvochina M."/>
            <person name="Waite D.W."/>
            <person name="Rinke C."/>
            <person name="Skarshewski A."/>
            <person name="Chaumeil P.A."/>
            <person name="Hugenholtz P."/>
        </authorList>
    </citation>
    <scope>NUCLEOTIDE SEQUENCE [LARGE SCALE GENOMIC DNA]</scope>
    <source>
        <strain evidence="18">UBA9158</strain>
    </source>
</reference>
<evidence type="ECO:0000256" key="5">
    <source>
        <dbReference type="ARBA" id="ARBA00022490"/>
    </source>
</evidence>
<dbReference type="HAMAP" id="MF_00104">
    <property type="entry name" value="RNase_III"/>
    <property type="match status" value="1"/>
</dbReference>
<dbReference type="GO" id="GO:0003725">
    <property type="term" value="F:double-stranded RNA binding"/>
    <property type="evidence" value="ECO:0007669"/>
    <property type="project" value="TreeGrafter"/>
</dbReference>
<dbReference type="PROSITE" id="PS50137">
    <property type="entry name" value="DS_RBD"/>
    <property type="match status" value="1"/>
</dbReference>
<comment type="catalytic activity">
    <reaction evidence="1 15">
        <text>Endonucleolytic cleavage to 5'-phosphomonoester.</text>
        <dbReference type="EC" id="3.1.26.3"/>
    </reaction>
</comment>
<dbReference type="FunFam" id="3.30.160.20:FF:000003">
    <property type="entry name" value="Ribonuclease 3"/>
    <property type="match status" value="1"/>
</dbReference>
<organism evidence="18 19">
    <name type="scientific">Haliea salexigens</name>
    <dbReference type="NCBI Taxonomy" id="287487"/>
    <lineage>
        <taxon>Bacteria</taxon>
        <taxon>Pseudomonadati</taxon>
        <taxon>Pseudomonadota</taxon>
        <taxon>Gammaproteobacteria</taxon>
        <taxon>Cellvibrionales</taxon>
        <taxon>Halieaceae</taxon>
        <taxon>Haliea</taxon>
    </lineage>
</organism>
<evidence type="ECO:0000313" key="18">
    <source>
        <dbReference type="EMBL" id="HAN28413.1"/>
    </source>
</evidence>
<dbReference type="CDD" id="cd00593">
    <property type="entry name" value="RIBOc"/>
    <property type="match status" value="1"/>
</dbReference>
<evidence type="ECO:0000256" key="4">
    <source>
        <dbReference type="ARBA" id="ARBA00011738"/>
    </source>
</evidence>
<evidence type="ECO:0000256" key="14">
    <source>
        <dbReference type="ARBA" id="ARBA00022884"/>
    </source>
</evidence>
<evidence type="ECO:0000256" key="10">
    <source>
        <dbReference type="ARBA" id="ARBA00022723"/>
    </source>
</evidence>
<feature type="domain" description="DRBM" evidence="16">
    <location>
        <begin position="153"/>
        <end position="223"/>
    </location>
</feature>
<dbReference type="GO" id="GO:0008033">
    <property type="term" value="P:tRNA processing"/>
    <property type="evidence" value="ECO:0007669"/>
    <property type="project" value="UniProtKB-KW"/>
</dbReference>
<dbReference type="GO" id="GO:0004525">
    <property type="term" value="F:ribonuclease III activity"/>
    <property type="evidence" value="ECO:0007669"/>
    <property type="project" value="UniProtKB-UniRule"/>
</dbReference>
<dbReference type="EMBL" id="DMND01000163">
    <property type="protein sequence ID" value="HAN28413.1"/>
    <property type="molecule type" value="Genomic_DNA"/>
</dbReference>
<dbReference type="Gene3D" id="3.30.160.20">
    <property type="match status" value="1"/>
</dbReference>
<keyword evidence="11 15" id="KW-0255">Endonuclease</keyword>
<evidence type="ECO:0000256" key="1">
    <source>
        <dbReference type="ARBA" id="ARBA00000109"/>
    </source>
</evidence>
<keyword evidence="9 15" id="KW-0540">Nuclease</keyword>
<feature type="domain" description="RNase III" evidence="17">
    <location>
        <begin position="4"/>
        <end position="126"/>
    </location>
</feature>
<evidence type="ECO:0000256" key="6">
    <source>
        <dbReference type="ARBA" id="ARBA00022552"/>
    </source>
</evidence>
<dbReference type="Pfam" id="PF14622">
    <property type="entry name" value="Ribonucleas_3_3"/>
    <property type="match status" value="1"/>
</dbReference>
<dbReference type="NCBIfam" id="TIGR02191">
    <property type="entry name" value="RNaseIII"/>
    <property type="match status" value="1"/>
</dbReference>
<evidence type="ECO:0000256" key="11">
    <source>
        <dbReference type="ARBA" id="ARBA00022759"/>
    </source>
</evidence>
<dbReference type="SMART" id="SM00535">
    <property type="entry name" value="RIBOc"/>
    <property type="match status" value="1"/>
</dbReference>
<name>A0A3C1KPL7_9GAMM</name>
<dbReference type="CDD" id="cd10845">
    <property type="entry name" value="DSRM_RNAse_III_family"/>
    <property type="match status" value="1"/>
</dbReference>
<proteinExistence type="inferred from homology"/>
<dbReference type="STRING" id="1121937.GCA_000423125_00322"/>
<dbReference type="SMART" id="SM00358">
    <property type="entry name" value="DSRM"/>
    <property type="match status" value="1"/>
</dbReference>
<dbReference type="SUPFAM" id="SSF69065">
    <property type="entry name" value="RNase III domain-like"/>
    <property type="match status" value="1"/>
</dbReference>
<feature type="binding site" evidence="15">
    <location>
        <position position="115"/>
    </location>
    <ligand>
        <name>Mg(2+)</name>
        <dbReference type="ChEBI" id="CHEBI:18420"/>
    </ligand>
</feature>
<dbReference type="PANTHER" id="PTHR11207">
    <property type="entry name" value="RIBONUCLEASE III"/>
    <property type="match status" value="1"/>
</dbReference>
<dbReference type="InterPro" id="IPR036389">
    <property type="entry name" value="RNase_III_sf"/>
</dbReference>
<keyword evidence="6 15" id="KW-0698">rRNA processing</keyword>
<dbReference type="EC" id="3.1.26.3" evidence="15"/>
<evidence type="ECO:0000259" key="16">
    <source>
        <dbReference type="PROSITE" id="PS50137"/>
    </source>
</evidence>
<keyword evidence="15" id="KW-0699">rRNA-binding</keyword>
<dbReference type="Proteomes" id="UP000259273">
    <property type="component" value="Unassembled WGS sequence"/>
</dbReference>
<evidence type="ECO:0000259" key="17">
    <source>
        <dbReference type="PROSITE" id="PS50142"/>
    </source>
</evidence>
<comment type="subcellular location">
    <subcellularLocation>
        <location evidence="2 15">Cytoplasm</location>
    </subcellularLocation>
</comment>
<evidence type="ECO:0000256" key="7">
    <source>
        <dbReference type="ARBA" id="ARBA00022664"/>
    </source>
</evidence>
<dbReference type="PROSITE" id="PS50142">
    <property type="entry name" value="RNASE_3_2"/>
    <property type="match status" value="1"/>
</dbReference>
<evidence type="ECO:0000313" key="19">
    <source>
        <dbReference type="Proteomes" id="UP000259273"/>
    </source>
</evidence>
<evidence type="ECO:0000256" key="12">
    <source>
        <dbReference type="ARBA" id="ARBA00022801"/>
    </source>
</evidence>
<feature type="active site" evidence="15">
    <location>
        <position position="115"/>
    </location>
</feature>
<keyword evidence="10 15" id="KW-0479">Metal-binding</keyword>
<dbReference type="InterPro" id="IPR011907">
    <property type="entry name" value="RNase_III"/>
</dbReference>
<keyword evidence="14 15" id="KW-0694">RNA-binding</keyword>
<feature type="active site" evidence="15">
    <location>
        <position position="43"/>
    </location>
</feature>
<feature type="binding site" evidence="15">
    <location>
        <position position="39"/>
    </location>
    <ligand>
        <name>Mg(2+)</name>
        <dbReference type="ChEBI" id="CHEBI:18420"/>
    </ligand>
</feature>
<dbReference type="Pfam" id="PF00035">
    <property type="entry name" value="dsrm"/>
    <property type="match status" value="1"/>
</dbReference>
<comment type="cofactor">
    <cofactor evidence="15">
        <name>Mg(2+)</name>
        <dbReference type="ChEBI" id="CHEBI:18420"/>
    </cofactor>
</comment>
<keyword evidence="8 15" id="KW-0819">tRNA processing</keyword>
<dbReference type="InterPro" id="IPR000999">
    <property type="entry name" value="RNase_III_dom"/>
</dbReference>
<dbReference type="InterPro" id="IPR014720">
    <property type="entry name" value="dsRBD_dom"/>
</dbReference>
<evidence type="ECO:0000256" key="13">
    <source>
        <dbReference type="ARBA" id="ARBA00022842"/>
    </source>
</evidence>